<feature type="domain" description="NadR/Ttd14 AAA" evidence="1">
    <location>
        <begin position="8"/>
        <end position="171"/>
    </location>
</feature>
<proteinExistence type="predicted"/>
<gene>
    <name evidence="2" type="ORF">LY11_02284</name>
</gene>
<dbReference type="Gene3D" id="3.40.50.300">
    <property type="entry name" value="P-loop containing nucleotide triphosphate hydrolases"/>
    <property type="match status" value="1"/>
</dbReference>
<protein>
    <submittedName>
        <fullName evidence="2">Putative ATPase</fullName>
    </submittedName>
</protein>
<reference evidence="2 3" key="1">
    <citation type="submission" date="2018-06" db="EMBL/GenBank/DDBJ databases">
        <title>Genomic Encyclopedia of Archaeal and Bacterial Type Strains, Phase II (KMG-II): from individual species to whole genera.</title>
        <authorList>
            <person name="Goeker M."/>
        </authorList>
    </citation>
    <scope>NUCLEOTIDE SEQUENCE [LARGE SCALE GENOMIC DNA]</scope>
    <source>
        <strain evidence="2 3">DSM 14825</strain>
    </source>
</reference>
<evidence type="ECO:0000313" key="3">
    <source>
        <dbReference type="Proteomes" id="UP000249754"/>
    </source>
</evidence>
<dbReference type="CDD" id="cd00267">
    <property type="entry name" value="ABC_ATPase"/>
    <property type="match status" value="1"/>
</dbReference>
<dbReference type="OrthoDB" id="5638848at2"/>
<dbReference type="InterPro" id="IPR038727">
    <property type="entry name" value="NadR/Ttd14_AAA_dom"/>
</dbReference>
<dbReference type="AlphaFoldDB" id="A0A327SRL0"/>
<accession>A0A327SRL0</accession>
<name>A0A327SRL0_9SPHI</name>
<comment type="caution">
    <text evidence="2">The sequence shown here is derived from an EMBL/GenBank/DDBJ whole genome shotgun (WGS) entry which is preliminary data.</text>
</comment>
<evidence type="ECO:0000313" key="2">
    <source>
        <dbReference type="EMBL" id="RAJ31055.1"/>
    </source>
</evidence>
<dbReference type="Pfam" id="PF13521">
    <property type="entry name" value="AAA_28"/>
    <property type="match status" value="1"/>
</dbReference>
<evidence type="ECO:0000259" key="1">
    <source>
        <dbReference type="Pfam" id="PF13521"/>
    </source>
</evidence>
<dbReference type="InterPro" id="IPR027417">
    <property type="entry name" value="P-loop_NTPase"/>
</dbReference>
<dbReference type="EMBL" id="QLLR01000009">
    <property type="protein sequence ID" value="RAJ31055.1"/>
    <property type="molecule type" value="Genomic_DNA"/>
</dbReference>
<dbReference type="Proteomes" id="UP000249754">
    <property type="component" value="Unassembled WGS sequence"/>
</dbReference>
<organism evidence="2 3">
    <name type="scientific">Pedobacter cryoconitis</name>
    <dbReference type="NCBI Taxonomy" id="188932"/>
    <lineage>
        <taxon>Bacteria</taxon>
        <taxon>Pseudomonadati</taxon>
        <taxon>Bacteroidota</taxon>
        <taxon>Sphingobacteriia</taxon>
        <taxon>Sphingobacteriales</taxon>
        <taxon>Sphingobacteriaceae</taxon>
        <taxon>Pedobacter</taxon>
    </lineage>
</organism>
<dbReference type="RefSeq" id="WP_111633799.1">
    <property type="nucleotide sequence ID" value="NZ_QLLR01000009.1"/>
</dbReference>
<sequence length="183" mass="20828">MKNTDQLFIITGGPGSGKTTLINAIASHGIQTTLESGRKIIQDQLSSTGEALPWLNPIAFAELMYSRENCEYHKAIEINETVIFDRGIPDVVGYLRLMNLPVPDYMDNAAKKLRYNHTIFIAPHWQEIFKQDAERKQSQEEALATFKVMYNTYLSYGYTPVLLPLATVQTRVEFVIKHLSIEF</sequence>
<dbReference type="SUPFAM" id="SSF52540">
    <property type="entry name" value="P-loop containing nucleoside triphosphate hydrolases"/>
    <property type="match status" value="1"/>
</dbReference>